<feature type="compositionally biased region" description="Low complexity" evidence="6">
    <location>
        <begin position="106"/>
        <end position="115"/>
    </location>
</feature>
<comment type="similarity">
    <text evidence="1">Belongs to the complexin/synaphin family.</text>
</comment>
<dbReference type="AlphaFoldDB" id="A0A7M7NV89"/>
<dbReference type="InterPro" id="IPR008849">
    <property type="entry name" value="Synaphin"/>
</dbReference>
<reference evidence="7" key="2">
    <citation type="submission" date="2021-01" db="UniProtKB">
        <authorList>
            <consortium name="EnsemblMetazoa"/>
        </authorList>
    </citation>
    <scope>IDENTIFICATION</scope>
</reference>
<proteinExistence type="inferred from homology"/>
<dbReference type="GO" id="GO:0043195">
    <property type="term" value="C:terminal bouton"/>
    <property type="evidence" value="ECO:0000318"/>
    <property type="project" value="GO_Central"/>
</dbReference>
<reference evidence="8" key="1">
    <citation type="submission" date="2015-02" db="EMBL/GenBank/DDBJ databases">
        <title>Genome sequencing for Strongylocentrotus purpuratus.</title>
        <authorList>
            <person name="Murali S."/>
            <person name="Liu Y."/>
            <person name="Vee V."/>
            <person name="English A."/>
            <person name="Wang M."/>
            <person name="Skinner E."/>
            <person name="Han Y."/>
            <person name="Muzny D.M."/>
            <person name="Worley K.C."/>
            <person name="Gibbs R.A."/>
        </authorList>
    </citation>
    <scope>NUCLEOTIDE SEQUENCE</scope>
</reference>
<name>A0A7M7NV89_STRPU</name>
<dbReference type="OrthoDB" id="10542018at2759"/>
<dbReference type="PANTHER" id="PTHR16705:SF4">
    <property type="entry name" value="COMPLEXIN"/>
    <property type="match status" value="1"/>
</dbReference>
<feature type="compositionally biased region" description="Basic and acidic residues" evidence="6">
    <location>
        <begin position="15"/>
        <end position="39"/>
    </location>
</feature>
<evidence type="ECO:0000256" key="6">
    <source>
        <dbReference type="SAM" id="MobiDB-lite"/>
    </source>
</evidence>
<feature type="region of interest" description="Disordered" evidence="6">
    <location>
        <begin position="1"/>
        <end position="126"/>
    </location>
</feature>
<dbReference type="PANTHER" id="PTHR16705">
    <property type="entry name" value="COMPLEXIN"/>
    <property type="match status" value="1"/>
</dbReference>
<feature type="compositionally biased region" description="Basic and acidic residues" evidence="6">
    <location>
        <begin position="46"/>
        <end position="83"/>
    </location>
</feature>
<dbReference type="GO" id="GO:0031201">
    <property type="term" value="C:SNARE complex"/>
    <property type="evidence" value="ECO:0000318"/>
    <property type="project" value="GO_Central"/>
</dbReference>
<dbReference type="KEGG" id="spu:115917919"/>
<evidence type="ECO:0000256" key="3">
    <source>
        <dbReference type="ARBA" id="ARBA00022483"/>
    </source>
</evidence>
<dbReference type="GO" id="GO:0016079">
    <property type="term" value="P:synaptic vesicle exocytosis"/>
    <property type="evidence" value="ECO:0000318"/>
    <property type="project" value="GO_Central"/>
</dbReference>
<evidence type="ECO:0000313" key="7">
    <source>
        <dbReference type="EnsemblMetazoa" id="XP_030841468"/>
    </source>
</evidence>
<dbReference type="GO" id="GO:0000149">
    <property type="term" value="F:SNARE binding"/>
    <property type="evidence" value="ECO:0000318"/>
    <property type="project" value="GO_Central"/>
</dbReference>
<keyword evidence="2" id="KW-0813">Transport</keyword>
<dbReference type="EnsemblMetazoa" id="XM_030985608">
    <property type="protein sequence ID" value="XP_030841468"/>
    <property type="gene ID" value="LOC115917919"/>
</dbReference>
<dbReference type="GO" id="GO:0050804">
    <property type="term" value="P:modulation of chemical synaptic transmission"/>
    <property type="evidence" value="ECO:0000318"/>
    <property type="project" value="GO_Central"/>
</dbReference>
<protein>
    <submittedName>
        <fullName evidence="7">Uncharacterized protein</fullName>
    </submittedName>
</protein>
<evidence type="ECO:0000256" key="2">
    <source>
        <dbReference type="ARBA" id="ARBA00022448"/>
    </source>
</evidence>
<dbReference type="FunCoup" id="A0A7M7NV89">
    <property type="interactions" value="587"/>
</dbReference>
<dbReference type="GeneID" id="115917919"/>
<dbReference type="RefSeq" id="XP_030841468.1">
    <property type="nucleotide sequence ID" value="XM_030985608.1"/>
</dbReference>
<evidence type="ECO:0000313" key="8">
    <source>
        <dbReference type="Proteomes" id="UP000007110"/>
    </source>
</evidence>
<keyword evidence="3" id="KW-0268">Exocytosis</keyword>
<dbReference type="InParanoid" id="A0A7M7NV89"/>
<dbReference type="Proteomes" id="UP000007110">
    <property type="component" value="Unassembled WGS sequence"/>
</dbReference>
<evidence type="ECO:0000256" key="1">
    <source>
        <dbReference type="ARBA" id="ARBA00005396"/>
    </source>
</evidence>
<organism evidence="7 8">
    <name type="scientific">Strongylocentrotus purpuratus</name>
    <name type="common">Purple sea urchin</name>
    <dbReference type="NCBI Taxonomy" id="7668"/>
    <lineage>
        <taxon>Eukaryota</taxon>
        <taxon>Metazoa</taxon>
        <taxon>Echinodermata</taxon>
        <taxon>Eleutherozoa</taxon>
        <taxon>Echinozoa</taxon>
        <taxon>Echinoidea</taxon>
        <taxon>Euechinoidea</taxon>
        <taxon>Echinacea</taxon>
        <taxon>Camarodonta</taxon>
        <taxon>Echinidea</taxon>
        <taxon>Strongylocentrotidae</taxon>
        <taxon>Strongylocentrotus</taxon>
    </lineage>
</organism>
<evidence type="ECO:0000256" key="5">
    <source>
        <dbReference type="ARBA" id="ARBA00037297"/>
    </source>
</evidence>
<keyword evidence="4" id="KW-0532">Neurotransmitter transport</keyword>
<comment type="function">
    <text evidence="5">Positively regulates a late step in synaptic vesicle exocytosis.</text>
</comment>
<evidence type="ECO:0000256" key="4">
    <source>
        <dbReference type="ARBA" id="ARBA00022775"/>
    </source>
</evidence>
<dbReference type="GO" id="GO:0019905">
    <property type="term" value="F:syntaxin binding"/>
    <property type="evidence" value="ECO:0007669"/>
    <property type="project" value="InterPro"/>
</dbReference>
<dbReference type="OMA" id="QHAKRNA"/>
<dbReference type="GO" id="GO:0031630">
    <property type="term" value="P:regulation of synaptic vesicle fusion to presynaptic active zone membrane"/>
    <property type="evidence" value="ECO:0000318"/>
    <property type="project" value="GO_Central"/>
</dbReference>
<keyword evidence="8" id="KW-1185">Reference proteome</keyword>
<accession>A0A7M7NV89</accession>
<dbReference type="Pfam" id="PF05835">
    <property type="entry name" value="Synaphin"/>
    <property type="match status" value="1"/>
</dbReference>
<feature type="compositionally biased region" description="Basic and acidic residues" evidence="6">
    <location>
        <begin position="116"/>
        <end position="126"/>
    </location>
</feature>
<sequence>MDMMGKAMFSHQVGKFKEDLGLKGDEEEKTSNYDPRKEAEEEEQLAEQRQRRKEAQGKKQAERAVNRNKIREKYGLKQNKHDQQLVTNHGKPNPSAKEPSRDDSSLTRSGSSSSSQDKKDDKCAVM</sequence>